<proteinExistence type="predicted"/>
<organism evidence="2 3">
    <name type="scientific">Maritalea myrionectae</name>
    <dbReference type="NCBI Taxonomy" id="454601"/>
    <lineage>
        <taxon>Bacteria</taxon>
        <taxon>Pseudomonadati</taxon>
        <taxon>Pseudomonadota</taxon>
        <taxon>Alphaproteobacteria</taxon>
        <taxon>Hyphomicrobiales</taxon>
        <taxon>Devosiaceae</taxon>
        <taxon>Maritalea</taxon>
    </lineage>
</organism>
<dbReference type="KEGG" id="mmyr:MXMO3_01784"/>
<feature type="compositionally biased region" description="Basic and acidic residues" evidence="1">
    <location>
        <begin position="119"/>
        <end position="146"/>
    </location>
</feature>
<dbReference type="AlphaFoldDB" id="A0A2R4MEM3"/>
<dbReference type="Proteomes" id="UP000258927">
    <property type="component" value="Chromosome"/>
</dbReference>
<evidence type="ECO:0000256" key="1">
    <source>
        <dbReference type="SAM" id="MobiDB-lite"/>
    </source>
</evidence>
<gene>
    <name evidence="2" type="ORF">MXMO3_01784</name>
</gene>
<feature type="region of interest" description="Disordered" evidence="1">
    <location>
        <begin position="102"/>
        <end position="146"/>
    </location>
</feature>
<reference evidence="2 3" key="1">
    <citation type="submission" date="2017-05" db="EMBL/GenBank/DDBJ databases">
        <title>Genome Analysis of Maritalea myrionectae HL2708#5.</title>
        <authorList>
            <consortium name="Cotde Inc.-PKNU"/>
            <person name="Jang D."/>
            <person name="Oh H.-M."/>
        </authorList>
    </citation>
    <scope>NUCLEOTIDE SEQUENCE [LARGE SCALE GENOMIC DNA]</scope>
    <source>
        <strain evidence="2 3">HL2708#5</strain>
    </source>
</reference>
<dbReference type="EMBL" id="CP021330">
    <property type="protein sequence ID" value="AVX04309.1"/>
    <property type="molecule type" value="Genomic_DNA"/>
</dbReference>
<dbReference type="RefSeq" id="WP_117395644.1">
    <property type="nucleotide sequence ID" value="NZ_CP021330.1"/>
</dbReference>
<name>A0A2R4MEM3_9HYPH</name>
<sequence length="146" mass="16490">MSANPMSNTYDDDDLKAVVDEIEAFEAKKEEIMAAARGECAGIAKKIKDTKKRAKTELRIPGKPLSALLKTRKLERQIKEVADGVDEDEIEIFEDMTGQFSFLKPANDDQTPAQAAASQRREEVDEQEEREHEEGEKELNKLESLH</sequence>
<protein>
    <submittedName>
        <fullName evidence="2">Uncharacterized protein</fullName>
    </submittedName>
</protein>
<evidence type="ECO:0000313" key="2">
    <source>
        <dbReference type="EMBL" id="AVX04309.1"/>
    </source>
</evidence>
<keyword evidence="3" id="KW-1185">Reference proteome</keyword>
<feature type="compositionally biased region" description="Polar residues" evidence="1">
    <location>
        <begin position="108"/>
        <end position="117"/>
    </location>
</feature>
<accession>A0A2R4MEM3</accession>
<evidence type="ECO:0000313" key="3">
    <source>
        <dbReference type="Proteomes" id="UP000258927"/>
    </source>
</evidence>